<dbReference type="SMART" id="SM00062">
    <property type="entry name" value="PBPb"/>
    <property type="match status" value="1"/>
</dbReference>
<accession>A0A3B0BQ20</accession>
<name>A0A3B0BQ20_9BACL</name>
<evidence type="ECO:0000313" key="7">
    <source>
        <dbReference type="EMBL" id="RKN74952.1"/>
    </source>
</evidence>
<proteinExistence type="inferred from homology"/>
<evidence type="ECO:0000256" key="1">
    <source>
        <dbReference type="ARBA" id="ARBA00004196"/>
    </source>
</evidence>
<dbReference type="GO" id="GO:0015276">
    <property type="term" value="F:ligand-gated monoatomic ion channel activity"/>
    <property type="evidence" value="ECO:0007669"/>
    <property type="project" value="InterPro"/>
</dbReference>
<feature type="domain" description="Ionotropic glutamate receptor C-terminal" evidence="6">
    <location>
        <begin position="32"/>
        <end position="250"/>
    </location>
</feature>
<dbReference type="PANTHER" id="PTHR35936:SF17">
    <property type="entry name" value="ARGININE-BINDING EXTRACELLULAR PROTEIN ARTP"/>
    <property type="match status" value="1"/>
</dbReference>
<sequence>MNDGGGRRLRLPALLLTLTVLATIVGCGQGKTLKVGMASDFRPFTYTENGTNKGFEVELWDAIAQKGGIRYELVPMESKELVSALKADKVDLVIAGMTVNKARKDELAFSDPYFQTGLVMATAVHNTDIKSKEDLSGKTVGTELDTTGYTYAGKLPKLKELRGYPTINGAFAALNAGEVDCIIFDERGAHNYVQNEGKDKVKIVGDVLNKETYAIAAKKRNVHIGKVNSAIEQVAGNGTYDSLYIKWFGSKPQKLPGK</sequence>
<evidence type="ECO:0000313" key="8">
    <source>
        <dbReference type="Proteomes" id="UP000282311"/>
    </source>
</evidence>
<evidence type="ECO:0000259" key="5">
    <source>
        <dbReference type="SMART" id="SM00062"/>
    </source>
</evidence>
<comment type="caution">
    <text evidence="7">The sequence shown here is derived from an EMBL/GenBank/DDBJ whole genome shotgun (WGS) entry which is preliminary data.</text>
</comment>
<dbReference type="InterPro" id="IPR001320">
    <property type="entry name" value="Iontro_rcpt_C"/>
</dbReference>
<keyword evidence="8" id="KW-1185">Reference proteome</keyword>
<comment type="subcellular location">
    <subcellularLocation>
        <location evidence="1">Cell envelope</location>
    </subcellularLocation>
</comment>
<comment type="similarity">
    <text evidence="2 4">Belongs to the bacterial solute-binding protein 3 family.</text>
</comment>
<dbReference type="Gene3D" id="3.40.190.10">
    <property type="entry name" value="Periplasmic binding protein-like II"/>
    <property type="match status" value="2"/>
</dbReference>
<organism evidence="7 8">
    <name type="scientific">Paenibacillus ginsengarvi</name>
    <dbReference type="NCBI Taxonomy" id="400777"/>
    <lineage>
        <taxon>Bacteria</taxon>
        <taxon>Bacillati</taxon>
        <taxon>Bacillota</taxon>
        <taxon>Bacilli</taxon>
        <taxon>Bacillales</taxon>
        <taxon>Paenibacillaceae</taxon>
        <taxon>Paenibacillus</taxon>
    </lineage>
</organism>
<reference evidence="7 8" key="1">
    <citation type="journal article" date="2007" name="Int. J. Syst. Evol. Microbiol.">
        <title>Paenibacillus ginsengarvi sp. nov., isolated from soil from ginseng cultivation.</title>
        <authorList>
            <person name="Yoon M.H."/>
            <person name="Ten L.N."/>
            <person name="Im W.T."/>
        </authorList>
    </citation>
    <scope>NUCLEOTIDE SEQUENCE [LARGE SCALE GENOMIC DNA]</scope>
    <source>
        <strain evidence="7 8">KCTC 13059</strain>
    </source>
</reference>
<dbReference type="GO" id="GO:0030313">
    <property type="term" value="C:cell envelope"/>
    <property type="evidence" value="ECO:0007669"/>
    <property type="project" value="UniProtKB-SubCell"/>
</dbReference>
<dbReference type="Proteomes" id="UP000282311">
    <property type="component" value="Unassembled WGS sequence"/>
</dbReference>
<dbReference type="PANTHER" id="PTHR35936">
    <property type="entry name" value="MEMBRANE-BOUND LYTIC MUREIN TRANSGLYCOSYLASE F"/>
    <property type="match status" value="1"/>
</dbReference>
<evidence type="ECO:0000256" key="2">
    <source>
        <dbReference type="ARBA" id="ARBA00010333"/>
    </source>
</evidence>
<dbReference type="RefSeq" id="WP_120750147.1">
    <property type="nucleotide sequence ID" value="NZ_RBAH01000023.1"/>
</dbReference>
<gene>
    <name evidence="7" type="ORF">D7M11_25770</name>
</gene>
<dbReference type="Pfam" id="PF00497">
    <property type="entry name" value="SBP_bac_3"/>
    <property type="match status" value="1"/>
</dbReference>
<evidence type="ECO:0000259" key="6">
    <source>
        <dbReference type="SMART" id="SM00079"/>
    </source>
</evidence>
<dbReference type="InterPro" id="IPR018313">
    <property type="entry name" value="SBP_3_CS"/>
</dbReference>
<dbReference type="SMART" id="SM00079">
    <property type="entry name" value="PBPe"/>
    <property type="match status" value="1"/>
</dbReference>
<dbReference type="GO" id="GO:0016020">
    <property type="term" value="C:membrane"/>
    <property type="evidence" value="ECO:0007669"/>
    <property type="project" value="InterPro"/>
</dbReference>
<dbReference type="InterPro" id="IPR001638">
    <property type="entry name" value="Solute-binding_3/MltF_N"/>
</dbReference>
<dbReference type="PROSITE" id="PS51257">
    <property type="entry name" value="PROKAR_LIPOPROTEIN"/>
    <property type="match status" value="1"/>
</dbReference>
<dbReference type="OrthoDB" id="9774451at2"/>
<dbReference type="EMBL" id="RBAH01000023">
    <property type="protein sequence ID" value="RKN74952.1"/>
    <property type="molecule type" value="Genomic_DNA"/>
</dbReference>
<keyword evidence="3" id="KW-0732">Signal</keyword>
<dbReference type="PROSITE" id="PS01039">
    <property type="entry name" value="SBP_BACTERIAL_3"/>
    <property type="match status" value="1"/>
</dbReference>
<protein>
    <submittedName>
        <fullName evidence="7">Glutamine ABC transporter substrate-bindnig protein</fullName>
    </submittedName>
</protein>
<dbReference type="AlphaFoldDB" id="A0A3B0BQ20"/>
<evidence type="ECO:0000256" key="4">
    <source>
        <dbReference type="RuleBase" id="RU003744"/>
    </source>
</evidence>
<dbReference type="SUPFAM" id="SSF53850">
    <property type="entry name" value="Periplasmic binding protein-like II"/>
    <property type="match status" value="1"/>
</dbReference>
<evidence type="ECO:0000256" key="3">
    <source>
        <dbReference type="ARBA" id="ARBA00022729"/>
    </source>
</evidence>
<feature type="domain" description="Solute-binding protein family 3/N-terminal" evidence="5">
    <location>
        <begin position="32"/>
        <end position="251"/>
    </location>
</feature>